<gene>
    <name evidence="2" type="ORF">V6R86_09440</name>
</gene>
<feature type="chain" id="PRO_5047392870" evidence="1">
    <location>
        <begin position="21"/>
        <end position="193"/>
    </location>
</feature>
<sequence length="193" mass="20552">MPTVLANLLVALALGQASSAAPTTNPSHQDVAIPESEDSLLLAVPALTPIASNGDVIRYVLRRGFGYGRKPTARIVQAAWLYGSPQPTGLIVELSKADGAWKVIERQEAPIAASEFNRLLGQVAAVTATLGDRTLRGSFVVCSHADSAQFDLSVPDERLRMSRGAHCSKDTSAFVAGEMLTNVVEESLKLKNR</sequence>
<evidence type="ECO:0000256" key="1">
    <source>
        <dbReference type="SAM" id="SignalP"/>
    </source>
</evidence>
<evidence type="ECO:0000313" key="3">
    <source>
        <dbReference type="Proteomes" id="UP001382935"/>
    </source>
</evidence>
<name>A0ABZ2G4Z7_9SPHN</name>
<proteinExistence type="predicted"/>
<protein>
    <submittedName>
        <fullName evidence="2">Uncharacterized protein</fullName>
    </submittedName>
</protein>
<keyword evidence="3" id="KW-1185">Reference proteome</keyword>
<feature type="signal peptide" evidence="1">
    <location>
        <begin position="1"/>
        <end position="20"/>
    </location>
</feature>
<dbReference type="EMBL" id="CP145607">
    <property type="protein sequence ID" value="WWM70891.1"/>
    <property type="molecule type" value="Genomic_DNA"/>
</dbReference>
<dbReference type="Proteomes" id="UP001382935">
    <property type="component" value="Chromosome"/>
</dbReference>
<accession>A0ABZ2G4Z7</accession>
<keyword evidence="1" id="KW-0732">Signal</keyword>
<reference evidence="2 3" key="1">
    <citation type="submission" date="2024-02" db="EMBL/GenBank/DDBJ databases">
        <title>Full genome sequence of Sphingomonas kaistensis.</title>
        <authorList>
            <person name="Poletto B.L."/>
            <person name="Silva G."/>
            <person name="Galante D."/>
            <person name="Campos K.R."/>
            <person name="Santos M.B.N."/>
            <person name="Sacchi C.T."/>
        </authorList>
    </citation>
    <scope>NUCLEOTIDE SEQUENCE [LARGE SCALE GENOMIC DNA]</scope>
    <source>
        <strain evidence="2 3">MA4R</strain>
    </source>
</reference>
<organism evidence="2 3">
    <name type="scientific">Sphingomonas kaistensis</name>
    <dbReference type="NCBI Taxonomy" id="298708"/>
    <lineage>
        <taxon>Bacteria</taxon>
        <taxon>Pseudomonadati</taxon>
        <taxon>Pseudomonadota</taxon>
        <taxon>Alphaproteobacteria</taxon>
        <taxon>Sphingomonadales</taxon>
        <taxon>Sphingomonadaceae</taxon>
        <taxon>Sphingomonas</taxon>
    </lineage>
</organism>
<dbReference type="RefSeq" id="WP_338504051.1">
    <property type="nucleotide sequence ID" value="NZ_CP145607.1"/>
</dbReference>
<evidence type="ECO:0000313" key="2">
    <source>
        <dbReference type="EMBL" id="WWM70891.1"/>
    </source>
</evidence>